<name>A0ABR5YEU1_9SPHN</name>
<gene>
    <name evidence="1" type="ORF">AVT10_12055</name>
</gene>
<dbReference type="Proteomes" id="UP000076609">
    <property type="component" value="Unassembled WGS sequence"/>
</dbReference>
<reference evidence="2" key="1">
    <citation type="submission" date="2016-01" db="EMBL/GenBank/DDBJ databases">
        <title>Draft genome of Chromobacterium sp. F49.</title>
        <authorList>
            <person name="Hong K.W."/>
        </authorList>
    </citation>
    <scope>NUCLEOTIDE SEQUENCE [LARGE SCALE GENOMIC DNA]</scope>
    <source>
        <strain evidence="2">CN3</strain>
    </source>
</reference>
<evidence type="ECO:0000313" key="2">
    <source>
        <dbReference type="Proteomes" id="UP000076609"/>
    </source>
</evidence>
<proteinExistence type="predicted"/>
<evidence type="ECO:0000313" key="1">
    <source>
        <dbReference type="EMBL" id="KZE16227.1"/>
    </source>
</evidence>
<dbReference type="RefSeq" id="WP_066689394.1">
    <property type="nucleotide sequence ID" value="NZ_LQQO01000008.1"/>
</dbReference>
<organism evidence="1 2">
    <name type="scientific">Sphingomonas hankookensis</name>
    <dbReference type="NCBI Taxonomy" id="563996"/>
    <lineage>
        <taxon>Bacteria</taxon>
        <taxon>Pseudomonadati</taxon>
        <taxon>Pseudomonadota</taxon>
        <taxon>Alphaproteobacteria</taxon>
        <taxon>Sphingomonadales</taxon>
        <taxon>Sphingomonadaceae</taxon>
        <taxon>Sphingomonas</taxon>
    </lineage>
</organism>
<keyword evidence="2" id="KW-1185">Reference proteome</keyword>
<protein>
    <submittedName>
        <fullName evidence="1">Uncharacterized protein</fullName>
    </submittedName>
</protein>
<dbReference type="EMBL" id="LQQO01000008">
    <property type="protein sequence ID" value="KZE16227.1"/>
    <property type="molecule type" value="Genomic_DNA"/>
</dbReference>
<comment type="caution">
    <text evidence="1">The sequence shown here is derived from an EMBL/GenBank/DDBJ whole genome shotgun (WGS) entry which is preliminary data.</text>
</comment>
<accession>A0ABR5YEU1</accession>
<sequence>MFAISIFLAVAAISPAKKAAIQKHISTGLLDSKSARWKWPAQQADKDVYCLWINGKNRFGAYTGWKQYYVKFNGPKLEYAVDNLPNFFTREDRCVTAGYASTPPD</sequence>